<reference evidence="4" key="1">
    <citation type="journal article" date="2019" name="Int. J. Syst. Evol. Microbiol.">
        <title>The Global Catalogue of Microorganisms (GCM) 10K type strain sequencing project: providing services to taxonomists for standard genome sequencing and annotation.</title>
        <authorList>
            <consortium name="The Broad Institute Genomics Platform"/>
            <consortium name="The Broad Institute Genome Sequencing Center for Infectious Disease"/>
            <person name="Wu L."/>
            <person name="Ma J."/>
        </authorList>
    </citation>
    <scope>NUCLEOTIDE SEQUENCE [LARGE SCALE GENOMIC DNA]</scope>
    <source>
        <strain evidence="4">JCM 17021</strain>
    </source>
</reference>
<protein>
    <recommendedName>
        <fullName evidence="2">Phosphatidic acid phosphatase type 2/haloperoxidase domain-containing protein</fullName>
    </recommendedName>
</protein>
<name>A0ABP7KJG1_9MICO</name>
<evidence type="ECO:0000313" key="3">
    <source>
        <dbReference type="EMBL" id="GAA3879864.1"/>
    </source>
</evidence>
<evidence type="ECO:0000259" key="2">
    <source>
        <dbReference type="SMART" id="SM00014"/>
    </source>
</evidence>
<accession>A0ABP7KJG1</accession>
<comment type="caution">
    <text evidence="3">The sequence shown here is derived from an EMBL/GenBank/DDBJ whole genome shotgun (WGS) entry which is preliminary data.</text>
</comment>
<dbReference type="PANTHER" id="PTHR14969:SF13">
    <property type="entry name" value="AT30094P"/>
    <property type="match status" value="1"/>
</dbReference>
<proteinExistence type="predicted"/>
<evidence type="ECO:0000313" key="4">
    <source>
        <dbReference type="Proteomes" id="UP001501803"/>
    </source>
</evidence>
<keyword evidence="1" id="KW-0472">Membrane</keyword>
<feature type="transmembrane region" description="Helical" evidence="1">
    <location>
        <begin position="114"/>
        <end position="135"/>
    </location>
</feature>
<dbReference type="InterPro" id="IPR036938">
    <property type="entry name" value="PAP2/HPO_sf"/>
</dbReference>
<organism evidence="3 4">
    <name type="scientific">Leifsonia kafniensis</name>
    <dbReference type="NCBI Taxonomy" id="475957"/>
    <lineage>
        <taxon>Bacteria</taxon>
        <taxon>Bacillati</taxon>
        <taxon>Actinomycetota</taxon>
        <taxon>Actinomycetes</taxon>
        <taxon>Micrococcales</taxon>
        <taxon>Microbacteriaceae</taxon>
        <taxon>Leifsonia</taxon>
    </lineage>
</organism>
<dbReference type="PANTHER" id="PTHR14969">
    <property type="entry name" value="SPHINGOSINE-1-PHOSPHATE PHOSPHOHYDROLASE"/>
    <property type="match status" value="1"/>
</dbReference>
<dbReference type="Proteomes" id="UP001501803">
    <property type="component" value="Unassembled WGS sequence"/>
</dbReference>
<dbReference type="Gene3D" id="1.20.144.10">
    <property type="entry name" value="Phosphatidic acid phosphatase type 2/haloperoxidase"/>
    <property type="match status" value="1"/>
</dbReference>
<feature type="transmembrane region" description="Helical" evidence="1">
    <location>
        <begin position="33"/>
        <end position="53"/>
    </location>
</feature>
<evidence type="ECO:0000256" key="1">
    <source>
        <dbReference type="SAM" id="Phobius"/>
    </source>
</evidence>
<feature type="transmembrane region" description="Helical" evidence="1">
    <location>
        <begin position="215"/>
        <end position="234"/>
    </location>
</feature>
<sequence>MAVTVMNPIFDVSTRRPHERQRDPLRPLAHPRAVTVASILALCAVIAFGLLVARTPSWSTSELGIDQWLSLQHTPFLDGVTLTIAWLFDPAMAVVITVVTAVLIGIVTRNPARVLTFLGMIAVAWGGSEVLKWIVQRPRPDASLLAHPLLTEHSFSYPSGHTCFVAALGLALIFLARDHPWRPLVITVAALATVLVAASRVSLGVHYPTDVAASLVYAVAASALALVVCLQYLLPRFPSSLRDRP</sequence>
<keyword evidence="1" id="KW-1133">Transmembrane helix</keyword>
<feature type="domain" description="Phosphatidic acid phosphatase type 2/haloperoxidase" evidence="2">
    <location>
        <begin position="113"/>
        <end position="226"/>
    </location>
</feature>
<keyword evidence="4" id="KW-1185">Reference proteome</keyword>
<gene>
    <name evidence="3" type="ORF">GCM10022381_22650</name>
</gene>
<feature type="transmembrane region" description="Helical" evidence="1">
    <location>
        <begin position="155"/>
        <end position="176"/>
    </location>
</feature>
<feature type="transmembrane region" description="Helical" evidence="1">
    <location>
        <begin position="84"/>
        <end position="107"/>
    </location>
</feature>
<dbReference type="InterPro" id="IPR000326">
    <property type="entry name" value="PAP2/HPO"/>
</dbReference>
<dbReference type="SUPFAM" id="SSF48317">
    <property type="entry name" value="Acid phosphatase/Vanadium-dependent haloperoxidase"/>
    <property type="match status" value="1"/>
</dbReference>
<keyword evidence="1" id="KW-0812">Transmembrane</keyword>
<dbReference type="SMART" id="SM00014">
    <property type="entry name" value="acidPPc"/>
    <property type="match status" value="1"/>
</dbReference>
<feature type="transmembrane region" description="Helical" evidence="1">
    <location>
        <begin position="183"/>
        <end position="203"/>
    </location>
</feature>
<dbReference type="EMBL" id="BAABCN010000006">
    <property type="protein sequence ID" value="GAA3879864.1"/>
    <property type="molecule type" value="Genomic_DNA"/>
</dbReference>
<dbReference type="Pfam" id="PF01569">
    <property type="entry name" value="PAP2"/>
    <property type="match status" value="1"/>
</dbReference>